<protein>
    <submittedName>
        <fullName evidence="3">NRIP3 protein</fullName>
    </submittedName>
</protein>
<dbReference type="Pfam" id="PF09668">
    <property type="entry name" value="Asp_protease"/>
    <property type="match status" value="1"/>
</dbReference>
<proteinExistence type="predicted"/>
<gene>
    <name evidence="3" type="primary">Nrip3_1</name>
    <name evidence="3" type="ORF">GTO95_0013495</name>
</gene>
<dbReference type="InterPro" id="IPR021109">
    <property type="entry name" value="Peptidase_aspartic_dom_sf"/>
</dbReference>
<dbReference type="EMBL" id="JAAWVO010052988">
    <property type="protein sequence ID" value="MBN3320877.1"/>
    <property type="molecule type" value="Genomic_DNA"/>
</dbReference>
<dbReference type="GO" id="GO:0004190">
    <property type="term" value="F:aspartic-type endopeptidase activity"/>
    <property type="evidence" value="ECO:0007669"/>
    <property type="project" value="InterPro"/>
</dbReference>
<dbReference type="PANTHER" id="PTHR12917:SF17">
    <property type="entry name" value="NUCLEAR RECEPTOR-INTERACTING PROTEIN 2"/>
    <property type="match status" value="1"/>
</dbReference>
<evidence type="ECO:0000256" key="1">
    <source>
        <dbReference type="SAM" id="MobiDB-lite"/>
    </source>
</evidence>
<feature type="non-terminal residue" evidence="3">
    <location>
        <position position="286"/>
    </location>
</feature>
<evidence type="ECO:0000259" key="2">
    <source>
        <dbReference type="Pfam" id="PF09668"/>
    </source>
</evidence>
<dbReference type="Proteomes" id="UP000736164">
    <property type="component" value="Unassembled WGS sequence"/>
</dbReference>
<reference evidence="3" key="1">
    <citation type="journal article" date="2021" name="Cell">
        <title>Tracing the genetic footprints of vertebrate landing in non-teleost ray-finned fishes.</title>
        <authorList>
            <person name="Bi X."/>
            <person name="Wang K."/>
            <person name="Yang L."/>
            <person name="Pan H."/>
            <person name="Jiang H."/>
            <person name="Wei Q."/>
            <person name="Fang M."/>
            <person name="Yu H."/>
            <person name="Zhu C."/>
            <person name="Cai Y."/>
            <person name="He Y."/>
            <person name="Gan X."/>
            <person name="Zeng H."/>
            <person name="Yu D."/>
            <person name="Zhu Y."/>
            <person name="Jiang H."/>
            <person name="Qiu Q."/>
            <person name="Yang H."/>
            <person name="Zhang Y.E."/>
            <person name="Wang W."/>
            <person name="Zhu M."/>
            <person name="He S."/>
            <person name="Zhang G."/>
        </authorList>
    </citation>
    <scope>NUCLEOTIDE SEQUENCE</scope>
    <source>
        <strain evidence="3">Allg_001</strain>
    </source>
</reference>
<accession>A0A8J7NW55</accession>
<dbReference type="GO" id="GO:0006508">
    <property type="term" value="P:proteolysis"/>
    <property type="evidence" value="ECO:0007669"/>
    <property type="project" value="InterPro"/>
</dbReference>
<keyword evidence="4" id="KW-1185">Reference proteome</keyword>
<sequence>MTDSKKSEMEIRDKAILHQQRRLKQATQFMHKDSADLLPLDGLKRLGTTKDLQPHSIVQRRLLEGNVTRLRGESRDLSTRVRSPLAEEKEDRGAAETRTSTEEKESPEEGEIKEVDAAEETGTKEEKREREMLENTRKEEGQTTEDKSKSLEALVVCCKCCDKELKATINTGHQHNFISQSCCRQLGLRSTQESGSHDQSDSGLGLPSGMTLAGVVENLELQLGKEKVECSAHVVEDNTFELCLGLQTLLNLKCCLDLHTGVLKLSESNVELPFLESPREDHNDII</sequence>
<dbReference type="AlphaFoldDB" id="A0A8J7NW55"/>
<feature type="non-terminal residue" evidence="3">
    <location>
        <position position="1"/>
    </location>
</feature>
<organism evidence="3 4">
    <name type="scientific">Atractosteus spatula</name>
    <name type="common">Alligator gar</name>
    <name type="synonym">Lepisosteus spatula</name>
    <dbReference type="NCBI Taxonomy" id="7917"/>
    <lineage>
        <taxon>Eukaryota</taxon>
        <taxon>Metazoa</taxon>
        <taxon>Chordata</taxon>
        <taxon>Craniata</taxon>
        <taxon>Vertebrata</taxon>
        <taxon>Euteleostomi</taxon>
        <taxon>Actinopterygii</taxon>
        <taxon>Neopterygii</taxon>
        <taxon>Holostei</taxon>
        <taxon>Semionotiformes</taxon>
        <taxon>Lepisosteidae</taxon>
        <taxon>Atractosteus</taxon>
    </lineage>
</organism>
<feature type="compositionally biased region" description="Basic and acidic residues" evidence="1">
    <location>
        <begin position="73"/>
        <end position="104"/>
    </location>
</feature>
<dbReference type="Gene3D" id="2.40.70.10">
    <property type="entry name" value="Acid Proteases"/>
    <property type="match status" value="1"/>
</dbReference>
<feature type="region of interest" description="Disordered" evidence="1">
    <location>
        <begin position="73"/>
        <end position="146"/>
    </location>
</feature>
<evidence type="ECO:0000313" key="3">
    <source>
        <dbReference type="EMBL" id="MBN3320877.1"/>
    </source>
</evidence>
<dbReference type="PANTHER" id="PTHR12917">
    <property type="entry name" value="ASPARTYL PROTEASE DDI-RELATED"/>
    <property type="match status" value="1"/>
</dbReference>
<name>A0A8J7NW55_ATRSP</name>
<evidence type="ECO:0000313" key="4">
    <source>
        <dbReference type="Proteomes" id="UP000736164"/>
    </source>
</evidence>
<feature type="domain" description="Aspartic peptidase DDI1-type" evidence="2">
    <location>
        <begin position="152"/>
        <end position="257"/>
    </location>
</feature>
<comment type="caution">
    <text evidence="3">The sequence shown here is derived from an EMBL/GenBank/DDBJ whole genome shotgun (WGS) entry which is preliminary data.</text>
</comment>
<feature type="compositionally biased region" description="Basic and acidic residues" evidence="1">
    <location>
        <begin position="110"/>
        <end position="146"/>
    </location>
</feature>
<dbReference type="InterPro" id="IPR019103">
    <property type="entry name" value="Peptidase_aspartic_DDI1-type"/>
</dbReference>